<organism evidence="1 2">
    <name type="scientific">Mya arenaria</name>
    <name type="common">Soft-shell clam</name>
    <dbReference type="NCBI Taxonomy" id="6604"/>
    <lineage>
        <taxon>Eukaryota</taxon>
        <taxon>Metazoa</taxon>
        <taxon>Spiralia</taxon>
        <taxon>Lophotrochozoa</taxon>
        <taxon>Mollusca</taxon>
        <taxon>Bivalvia</taxon>
        <taxon>Autobranchia</taxon>
        <taxon>Heteroconchia</taxon>
        <taxon>Euheterodonta</taxon>
        <taxon>Imparidentia</taxon>
        <taxon>Neoheterodontei</taxon>
        <taxon>Myida</taxon>
        <taxon>Myoidea</taxon>
        <taxon>Myidae</taxon>
        <taxon>Mya</taxon>
    </lineage>
</organism>
<proteinExistence type="predicted"/>
<protein>
    <submittedName>
        <fullName evidence="1">Uncharacterized protein</fullName>
    </submittedName>
</protein>
<evidence type="ECO:0000313" key="2">
    <source>
        <dbReference type="Proteomes" id="UP001164746"/>
    </source>
</evidence>
<gene>
    <name evidence="1" type="ORF">MAR_027186</name>
</gene>
<sequence length="228" mass="26068">MSDLEKTAYAFVLKMLATTASVTSLLPARYCQDFDQVISDCNDSESAQNIRFNSGMTEMRKYAPELHDLNGESINRSVDVSCNDSEEAVPQPGTYNPEKYGRAYYFNQSGSKVRDIRKFTTDEEMSIKRMLTMMMLLMTFSGATIFPPSSRNKYFLLWFCADHGHCYILPYDKGRRPSSFTVFTPDFHDIFHGYAHKCSVAFHSSRPRGFESINSEICDQFNSLLFSV</sequence>
<keyword evidence="2" id="KW-1185">Reference proteome</keyword>
<evidence type="ECO:0000313" key="1">
    <source>
        <dbReference type="EMBL" id="WAR13006.1"/>
    </source>
</evidence>
<dbReference type="Proteomes" id="UP001164746">
    <property type="component" value="Chromosome 8"/>
</dbReference>
<reference evidence="1" key="1">
    <citation type="submission" date="2022-11" db="EMBL/GenBank/DDBJ databases">
        <title>Centuries of genome instability and evolution in soft-shell clam transmissible cancer (bioRxiv).</title>
        <authorList>
            <person name="Hart S.F.M."/>
            <person name="Yonemitsu M.A."/>
            <person name="Giersch R.M."/>
            <person name="Beal B.F."/>
            <person name="Arriagada G."/>
            <person name="Davis B.W."/>
            <person name="Ostrander E.A."/>
            <person name="Goff S.P."/>
            <person name="Metzger M.J."/>
        </authorList>
    </citation>
    <scope>NUCLEOTIDE SEQUENCE</scope>
    <source>
        <strain evidence="1">MELC-2E11</strain>
        <tissue evidence="1">Siphon/mantle</tissue>
    </source>
</reference>
<accession>A0ABY7EW10</accession>
<name>A0ABY7EW10_MYAAR</name>
<dbReference type="EMBL" id="CP111019">
    <property type="protein sequence ID" value="WAR13006.1"/>
    <property type="molecule type" value="Genomic_DNA"/>
</dbReference>